<evidence type="ECO:0000313" key="3">
    <source>
        <dbReference type="RefSeq" id="XP_034109284.1"/>
    </source>
</evidence>
<keyword evidence="2" id="KW-1185">Reference proteome</keyword>
<dbReference type="OrthoDB" id="7872994at2759"/>
<feature type="compositionally biased region" description="Acidic residues" evidence="1">
    <location>
        <begin position="476"/>
        <end position="485"/>
    </location>
</feature>
<dbReference type="Proteomes" id="UP000515160">
    <property type="component" value="Chromosome 3"/>
</dbReference>
<reference evidence="3" key="1">
    <citation type="submission" date="2025-08" db="UniProtKB">
        <authorList>
            <consortium name="RefSeq"/>
        </authorList>
    </citation>
    <scope>IDENTIFICATION</scope>
    <source>
        <strain evidence="3">15112-1751.03</strain>
        <tissue evidence="3">Whole Adult</tissue>
    </source>
</reference>
<protein>
    <submittedName>
        <fullName evidence="3">Uncharacterized protein LOC117571314</fullName>
    </submittedName>
</protein>
<evidence type="ECO:0000313" key="2">
    <source>
        <dbReference type="Proteomes" id="UP000515160"/>
    </source>
</evidence>
<dbReference type="RefSeq" id="XP_034109284.1">
    <property type="nucleotide sequence ID" value="XM_034253393.2"/>
</dbReference>
<feature type="compositionally biased region" description="Basic residues" evidence="1">
    <location>
        <begin position="566"/>
        <end position="575"/>
    </location>
</feature>
<feature type="region of interest" description="Disordered" evidence="1">
    <location>
        <begin position="476"/>
        <end position="500"/>
    </location>
</feature>
<proteinExistence type="predicted"/>
<sequence>MVRRKSMARGLANQLRSWGATYQQQLMAQPQYSGWLPSTAATTPPYANNYHLLHWQHPTPTLQARSMLPAMSTLCNKMAGCMPRLASLPQPELSSPKLSRLRQSLLRAHPETVAQRACNAYVLPAAQSEQRSNWCRSSEQVSDRLRARQQADYFQQLRLFKRQQRLQQQQQLQQQLQQRQVQQLQQHQQQLLQHRLQQQQQRWQQPAAVAPTSAAPPKSDFQYFNFGNCAELCIPFRNSESVSSLYSATHPSALGVCKPQIIPKQSPLEQCESFSYVKAAKQMAKTSMTNKASVELKSSPKALSTKITPAGKATSSTTLISMPPTPVNSLSETISGKKSISTSSMTLPHSEGHLSQLATDIDLNLTAIRQLLETKLPQKEKELDKLASLLQQRVGINSQPGVHLQGGESKTSPKRSQKKSRARQLNLNRLFKQSKSPNPMWDTLMQLAAHMCENKDVSSEQPPKQYSIYLMVNSDDEDNTEDDVEGAQQTTPHYNSSNSRILPSLNYKMHQNISMPWTPQPSIRKKKKKKHVLLRLRREQELQLSATRPPRRPLHWPKQDFSKPVSKLKKSKKLKLSAQSSRKIPYHWT</sequence>
<dbReference type="GeneID" id="117571314"/>
<feature type="region of interest" description="Disordered" evidence="1">
    <location>
        <begin position="538"/>
        <end position="589"/>
    </location>
</feature>
<organism evidence="2 3">
    <name type="scientific">Drosophila albomicans</name>
    <name type="common">Fruit fly</name>
    <dbReference type="NCBI Taxonomy" id="7291"/>
    <lineage>
        <taxon>Eukaryota</taxon>
        <taxon>Metazoa</taxon>
        <taxon>Ecdysozoa</taxon>
        <taxon>Arthropoda</taxon>
        <taxon>Hexapoda</taxon>
        <taxon>Insecta</taxon>
        <taxon>Pterygota</taxon>
        <taxon>Neoptera</taxon>
        <taxon>Endopterygota</taxon>
        <taxon>Diptera</taxon>
        <taxon>Brachycera</taxon>
        <taxon>Muscomorpha</taxon>
        <taxon>Ephydroidea</taxon>
        <taxon>Drosophilidae</taxon>
        <taxon>Drosophila</taxon>
    </lineage>
</organism>
<name>A0A6P8X933_DROAB</name>
<gene>
    <name evidence="3" type="primary">LOC117571314</name>
</gene>
<dbReference type="AlphaFoldDB" id="A0A6P8X933"/>
<accession>A0A6P8X933</accession>
<feature type="compositionally biased region" description="Polar residues" evidence="1">
    <location>
        <begin position="487"/>
        <end position="500"/>
    </location>
</feature>
<feature type="compositionally biased region" description="Basic residues" evidence="1">
    <location>
        <begin position="412"/>
        <end position="422"/>
    </location>
</feature>
<feature type="region of interest" description="Disordered" evidence="1">
    <location>
        <begin position="397"/>
        <end position="425"/>
    </location>
</feature>
<evidence type="ECO:0000256" key="1">
    <source>
        <dbReference type="SAM" id="MobiDB-lite"/>
    </source>
</evidence>